<evidence type="ECO:0000256" key="5">
    <source>
        <dbReference type="ARBA" id="ARBA00022660"/>
    </source>
</evidence>
<dbReference type="PANTHER" id="PTHR12022:SF0">
    <property type="entry name" value="CYTOCHROME B-C1 COMPLEX SUBUNIT 7"/>
    <property type="match status" value="1"/>
</dbReference>
<keyword evidence="4 11" id="KW-0813">Transport</keyword>
<evidence type="ECO:0000256" key="9">
    <source>
        <dbReference type="ARBA" id="ARBA00023136"/>
    </source>
</evidence>
<dbReference type="AlphaFoldDB" id="A0AAV7Y697"/>
<comment type="subunit">
    <text evidence="10">Component of the ubiquinol-cytochrome c oxidoreductase (cytochrome b-c1 complex, complex III, CIII), a multisubunit enzyme composed of 3 respiratory subunits cytochrome b, cytochrome c1 and Rieske protein, 2 core protein subunits, and additional low-molecular weight protein subunits. The complex exists as an obligatory dimer and forms supercomplexes (SCs) in the inner mitochondrial membrane with cytochrome c oxidase (complex IV, CIV).</text>
</comment>
<evidence type="ECO:0000256" key="8">
    <source>
        <dbReference type="ARBA" id="ARBA00023128"/>
    </source>
</evidence>
<evidence type="ECO:0000256" key="11">
    <source>
        <dbReference type="PIRNR" id="PIRNR000022"/>
    </source>
</evidence>
<keyword evidence="5 11" id="KW-0679">Respiratory chain</keyword>
<dbReference type="GO" id="GO:0006122">
    <property type="term" value="P:mitochondrial electron transport, ubiquinol to cytochrome c"/>
    <property type="evidence" value="ECO:0007669"/>
    <property type="project" value="InterPro"/>
</dbReference>
<evidence type="ECO:0000313" key="13">
    <source>
        <dbReference type="Proteomes" id="UP001075354"/>
    </source>
</evidence>
<sequence length="122" mass="14446">MRIVRALFRAAQAAPKEFTSFERFTYRANGYCKYGLLQDDLLSEHCDKVVEALRRLGIRDEEALNQRIWRHNRAAYLSMTHTILPESEWTKIEDDKPYVSDLLEEIEAEKLEKSNWEENNPL</sequence>
<dbReference type="PIRSF" id="PIRSF000022">
    <property type="entry name" value="Bc1_14K"/>
    <property type="match status" value="1"/>
</dbReference>
<evidence type="ECO:0000256" key="6">
    <source>
        <dbReference type="ARBA" id="ARBA00022792"/>
    </source>
</evidence>
<evidence type="ECO:0000256" key="10">
    <source>
        <dbReference type="ARBA" id="ARBA00038521"/>
    </source>
</evidence>
<organism evidence="12 13">
    <name type="scientific">Megalurothrips usitatus</name>
    <name type="common">bean blossom thrips</name>
    <dbReference type="NCBI Taxonomy" id="439358"/>
    <lineage>
        <taxon>Eukaryota</taxon>
        <taxon>Metazoa</taxon>
        <taxon>Ecdysozoa</taxon>
        <taxon>Arthropoda</taxon>
        <taxon>Hexapoda</taxon>
        <taxon>Insecta</taxon>
        <taxon>Pterygota</taxon>
        <taxon>Neoptera</taxon>
        <taxon>Paraneoptera</taxon>
        <taxon>Thysanoptera</taxon>
        <taxon>Terebrantia</taxon>
        <taxon>Thripoidea</taxon>
        <taxon>Thripidae</taxon>
        <taxon>Megalurothrips</taxon>
    </lineage>
</organism>
<dbReference type="Proteomes" id="UP001075354">
    <property type="component" value="Chromosome 1"/>
</dbReference>
<proteinExistence type="inferred from homology"/>
<evidence type="ECO:0000256" key="2">
    <source>
        <dbReference type="ARBA" id="ARBA00008554"/>
    </source>
</evidence>
<protein>
    <recommendedName>
        <fullName evidence="3 11">Cytochrome b-c1 complex subunit 7</fullName>
    </recommendedName>
</protein>
<dbReference type="InterPro" id="IPR036544">
    <property type="entry name" value="QCR7_sf"/>
</dbReference>
<comment type="caution">
    <text evidence="12">The sequence shown here is derived from an EMBL/GenBank/DDBJ whole genome shotgun (WGS) entry which is preliminary data.</text>
</comment>
<keyword evidence="13" id="KW-1185">Reference proteome</keyword>
<keyword evidence="9 11" id="KW-0472">Membrane</keyword>
<evidence type="ECO:0000256" key="7">
    <source>
        <dbReference type="ARBA" id="ARBA00022982"/>
    </source>
</evidence>
<dbReference type="EMBL" id="JAPTSV010000001">
    <property type="protein sequence ID" value="KAJ1532036.1"/>
    <property type="molecule type" value="Genomic_DNA"/>
</dbReference>
<evidence type="ECO:0000256" key="3">
    <source>
        <dbReference type="ARBA" id="ARBA00016323"/>
    </source>
</evidence>
<gene>
    <name evidence="12" type="ORF">ONE63_000670</name>
</gene>
<reference evidence="12" key="1">
    <citation type="submission" date="2022-12" db="EMBL/GenBank/DDBJ databases">
        <title>Chromosome-level genome assembly of the bean flower thrips Megalurothrips usitatus.</title>
        <authorList>
            <person name="Ma L."/>
            <person name="Liu Q."/>
            <person name="Li H."/>
            <person name="Cai W."/>
        </authorList>
    </citation>
    <scope>NUCLEOTIDE SEQUENCE</scope>
    <source>
        <strain evidence="12">Cailab_2022a</strain>
    </source>
</reference>
<dbReference type="Pfam" id="PF02271">
    <property type="entry name" value="UCR_14kD"/>
    <property type="match status" value="1"/>
</dbReference>
<keyword evidence="8 11" id="KW-0496">Mitochondrion</keyword>
<name>A0AAV7Y697_9NEOP</name>
<accession>A0AAV7Y697</accession>
<dbReference type="GO" id="GO:0005743">
    <property type="term" value="C:mitochondrial inner membrane"/>
    <property type="evidence" value="ECO:0007669"/>
    <property type="project" value="UniProtKB-SubCell"/>
</dbReference>
<evidence type="ECO:0000256" key="4">
    <source>
        <dbReference type="ARBA" id="ARBA00022448"/>
    </source>
</evidence>
<dbReference type="Gene3D" id="1.10.1090.10">
    <property type="entry name" value="Cytochrome b-c1 complex subunit 7"/>
    <property type="match status" value="1"/>
</dbReference>
<comment type="subcellular location">
    <subcellularLocation>
        <location evidence="1">Mitochondrion inner membrane</location>
        <topology evidence="1">Peripheral membrane protein</topology>
        <orientation evidence="1">Matrix side</orientation>
    </subcellularLocation>
</comment>
<keyword evidence="6 11" id="KW-0999">Mitochondrion inner membrane</keyword>
<evidence type="ECO:0000256" key="1">
    <source>
        <dbReference type="ARBA" id="ARBA00004443"/>
    </source>
</evidence>
<dbReference type="InterPro" id="IPR003197">
    <property type="entry name" value="QCR7"/>
</dbReference>
<comment type="function">
    <text evidence="11">Component of the ubiquinol-cytochrome c oxidoreductase, a multisubunit transmembrane complex that is part of the mitochondrial electron transport chain which drives oxidative phosphorylation.</text>
</comment>
<keyword evidence="7 11" id="KW-0249">Electron transport</keyword>
<dbReference type="GO" id="GO:0045275">
    <property type="term" value="C:respiratory chain complex III"/>
    <property type="evidence" value="ECO:0007669"/>
    <property type="project" value="InterPro"/>
</dbReference>
<evidence type="ECO:0000313" key="12">
    <source>
        <dbReference type="EMBL" id="KAJ1532036.1"/>
    </source>
</evidence>
<comment type="similarity">
    <text evidence="2 11">Belongs to the UQCRB/QCR7 family.</text>
</comment>
<dbReference type="SUPFAM" id="SSF81524">
    <property type="entry name" value="14 kDa protein of cytochrome bc1 complex (Ubiquinol-cytochrome c reductase)"/>
    <property type="match status" value="1"/>
</dbReference>
<dbReference type="PANTHER" id="PTHR12022">
    <property type="entry name" value="UBIQUINOL-CYTOCHROME C REDUCTASE COMPLEX 14 KD PROTEIN"/>
    <property type="match status" value="1"/>
</dbReference>